<accession>A0ABY9S0P9</accession>
<feature type="compositionally biased region" description="Basic residues" evidence="1">
    <location>
        <begin position="81"/>
        <end position="93"/>
    </location>
</feature>
<proteinExistence type="predicted"/>
<dbReference type="Proteomes" id="UP001250858">
    <property type="component" value="Chromosome"/>
</dbReference>
<keyword evidence="3" id="KW-1185">Reference proteome</keyword>
<evidence type="ECO:0000313" key="3">
    <source>
        <dbReference type="Proteomes" id="UP001250858"/>
    </source>
</evidence>
<name>A0ABY9S0P9_9ACTN</name>
<gene>
    <name evidence="2" type="ORF">RGF97_28715</name>
</gene>
<evidence type="ECO:0000256" key="1">
    <source>
        <dbReference type="SAM" id="MobiDB-lite"/>
    </source>
</evidence>
<dbReference type="RefSeq" id="WP_309549672.1">
    <property type="nucleotide sequence ID" value="NZ_CP133762.1"/>
</dbReference>
<organism evidence="2 3">
    <name type="scientific">Streptomyces roseicoloratus</name>
    <dbReference type="NCBI Taxonomy" id="2508722"/>
    <lineage>
        <taxon>Bacteria</taxon>
        <taxon>Bacillati</taxon>
        <taxon>Actinomycetota</taxon>
        <taxon>Actinomycetes</taxon>
        <taxon>Kitasatosporales</taxon>
        <taxon>Streptomycetaceae</taxon>
        <taxon>Streptomyces</taxon>
    </lineage>
</organism>
<dbReference type="EMBL" id="CP133762">
    <property type="protein sequence ID" value="WMX47997.1"/>
    <property type="molecule type" value="Genomic_DNA"/>
</dbReference>
<protein>
    <submittedName>
        <fullName evidence="2">Uncharacterized protein</fullName>
    </submittedName>
</protein>
<sequence>MLPLPEGSWWDRTVLRYDGSRLTLAAGHDLSYGHGLQVAFTDTVCLRCPTAFSDPEFREATAEERAEIVRLVGEDPPVPGRLRRGRVRHATRPVSDRRR</sequence>
<reference evidence="2 3" key="1">
    <citation type="submission" date="2023-09" db="EMBL/GenBank/DDBJ databases">
        <title>Complete genome of Streptomyces roseicoloratus T14.</title>
        <authorList>
            <person name="Bashizi T."/>
            <person name="Kim M.-J."/>
            <person name="Lee G."/>
            <person name="Tagele S.B."/>
            <person name="Shin J.-H."/>
        </authorList>
    </citation>
    <scope>NUCLEOTIDE SEQUENCE [LARGE SCALE GENOMIC DNA]</scope>
    <source>
        <strain evidence="2 3">T14</strain>
    </source>
</reference>
<evidence type="ECO:0000313" key="2">
    <source>
        <dbReference type="EMBL" id="WMX47997.1"/>
    </source>
</evidence>
<feature type="region of interest" description="Disordered" evidence="1">
    <location>
        <begin position="80"/>
        <end position="99"/>
    </location>
</feature>